<evidence type="ECO:0000256" key="3">
    <source>
        <dbReference type="ARBA" id="ARBA00012363"/>
    </source>
</evidence>
<accession>A0A4S8JW42</accession>
<name>A0A4S8JW42_MUSBA</name>
<evidence type="ECO:0000313" key="9">
    <source>
        <dbReference type="Proteomes" id="UP000317650"/>
    </source>
</evidence>
<dbReference type="SUPFAM" id="SSF53795">
    <property type="entry name" value="PEP carboxykinase-like"/>
    <property type="match status" value="1"/>
</dbReference>
<dbReference type="SUPFAM" id="SSF68923">
    <property type="entry name" value="PEP carboxykinase N-terminal domain"/>
    <property type="match status" value="1"/>
</dbReference>
<evidence type="ECO:0000256" key="4">
    <source>
        <dbReference type="ARBA" id="ARBA00022741"/>
    </source>
</evidence>
<dbReference type="GO" id="GO:0006094">
    <property type="term" value="P:gluconeogenesis"/>
    <property type="evidence" value="ECO:0007669"/>
    <property type="project" value="UniProtKB-UniPathway"/>
</dbReference>
<dbReference type="InterPro" id="IPR008210">
    <property type="entry name" value="PEP_carboxykinase_N"/>
</dbReference>
<comment type="similarity">
    <text evidence="2">Belongs to the phosphoenolpyruvate carboxykinase (ATP) family.</text>
</comment>
<dbReference type="PROSITE" id="PS51257">
    <property type="entry name" value="PROKAR_LIPOPROTEIN"/>
    <property type="match status" value="1"/>
</dbReference>
<dbReference type="GO" id="GO:0005829">
    <property type="term" value="C:cytosol"/>
    <property type="evidence" value="ECO:0007669"/>
    <property type="project" value="TreeGrafter"/>
</dbReference>
<dbReference type="PANTHER" id="PTHR30031:SF2">
    <property type="entry name" value="PHOSPHOENOLPYRUVATE CARBOXYKINASE (ATP)"/>
    <property type="match status" value="1"/>
</dbReference>
<evidence type="ECO:0000256" key="7">
    <source>
        <dbReference type="ARBA" id="ARBA00047371"/>
    </source>
</evidence>
<dbReference type="InterPro" id="IPR001272">
    <property type="entry name" value="PEP_carboxykinase_ATP"/>
</dbReference>
<keyword evidence="4" id="KW-0547">Nucleotide-binding</keyword>
<keyword evidence="9" id="KW-1185">Reference proteome</keyword>
<dbReference type="PANTHER" id="PTHR30031">
    <property type="entry name" value="PHOSPHOENOLPYRUVATE CARBOXYKINASE ATP"/>
    <property type="match status" value="1"/>
</dbReference>
<dbReference type="GO" id="GO:0004612">
    <property type="term" value="F:phosphoenolpyruvate carboxykinase (ATP) activity"/>
    <property type="evidence" value="ECO:0007669"/>
    <property type="project" value="UniProtKB-EC"/>
</dbReference>
<dbReference type="AlphaFoldDB" id="A0A4S8JW42"/>
<comment type="pathway">
    <text evidence="1">Carbohydrate biosynthesis; gluconeogenesis.</text>
</comment>
<evidence type="ECO:0000256" key="2">
    <source>
        <dbReference type="ARBA" id="ARBA00006052"/>
    </source>
</evidence>
<organism evidence="8 9">
    <name type="scientific">Musa balbisiana</name>
    <name type="common">Banana</name>
    <dbReference type="NCBI Taxonomy" id="52838"/>
    <lineage>
        <taxon>Eukaryota</taxon>
        <taxon>Viridiplantae</taxon>
        <taxon>Streptophyta</taxon>
        <taxon>Embryophyta</taxon>
        <taxon>Tracheophyta</taxon>
        <taxon>Spermatophyta</taxon>
        <taxon>Magnoliopsida</taxon>
        <taxon>Liliopsida</taxon>
        <taxon>Zingiberales</taxon>
        <taxon>Musaceae</taxon>
        <taxon>Musa</taxon>
    </lineage>
</organism>
<dbReference type="GO" id="GO:0005524">
    <property type="term" value="F:ATP binding"/>
    <property type="evidence" value="ECO:0007669"/>
    <property type="project" value="UniProtKB-KW"/>
</dbReference>
<evidence type="ECO:0000256" key="6">
    <source>
        <dbReference type="ARBA" id="ARBA00023239"/>
    </source>
</evidence>
<proteinExistence type="inferred from homology"/>
<protein>
    <recommendedName>
        <fullName evidence="3">phosphoenolpyruvate carboxykinase (ATP)</fullName>
        <ecNumber evidence="3">4.1.1.49</ecNumber>
    </recommendedName>
</protein>
<dbReference type="EMBL" id="PYDT01000003">
    <property type="protein sequence ID" value="THU66461.1"/>
    <property type="molecule type" value="Genomic_DNA"/>
</dbReference>
<evidence type="ECO:0000256" key="5">
    <source>
        <dbReference type="ARBA" id="ARBA00022840"/>
    </source>
</evidence>
<evidence type="ECO:0000313" key="8">
    <source>
        <dbReference type="EMBL" id="THU66461.1"/>
    </source>
</evidence>
<dbReference type="Proteomes" id="UP000317650">
    <property type="component" value="Chromosome 5"/>
</dbReference>
<keyword evidence="6" id="KW-0456">Lyase</keyword>
<comment type="caution">
    <text evidence="8">The sequence shown here is derived from an EMBL/GenBank/DDBJ whole genome shotgun (WGS) entry which is preliminary data.</text>
</comment>
<keyword evidence="5" id="KW-0067">ATP-binding</keyword>
<comment type="catalytic activity">
    <reaction evidence="7">
        <text>oxaloacetate + ATP = phosphoenolpyruvate + ADP + CO2</text>
        <dbReference type="Rhea" id="RHEA:18617"/>
        <dbReference type="ChEBI" id="CHEBI:16452"/>
        <dbReference type="ChEBI" id="CHEBI:16526"/>
        <dbReference type="ChEBI" id="CHEBI:30616"/>
        <dbReference type="ChEBI" id="CHEBI:58702"/>
        <dbReference type="ChEBI" id="CHEBI:456216"/>
        <dbReference type="EC" id="4.1.1.49"/>
    </reaction>
</comment>
<dbReference type="STRING" id="52838.A0A4S8JW42"/>
<dbReference type="Gene3D" id="3.40.449.10">
    <property type="entry name" value="Phosphoenolpyruvate Carboxykinase, domain 1"/>
    <property type="match status" value="1"/>
</dbReference>
<dbReference type="FunFam" id="3.40.449.10:FF:000008">
    <property type="entry name" value="D111/G-patch domain-containing protein"/>
    <property type="match status" value="1"/>
</dbReference>
<dbReference type="UniPathway" id="UPA00138"/>
<dbReference type="Pfam" id="PF01293">
    <property type="entry name" value="PEPCK_ATP"/>
    <property type="match status" value="2"/>
</dbReference>
<dbReference type="Gene3D" id="3.90.228.20">
    <property type="match status" value="1"/>
</dbReference>
<sequence>MRSDLLRRLSRAALASSSPSISFTSSCYCRSYAVSAPLVEDEAQNQSLQGTNKRSNLNTLVPICYACIIISKEGLEVSYGLNSALAARGVIIKEKSFHNLQKSELKKKGAITVEHFASVPLYVRGCTSGGGPEISKAQFGKILKQVTSHISSVSNIFVQDGVIGSSPKCDVKVRVISDNPSAMLSLSNILWETPSRAISHDSCPLTVYIASSISSSAMDFLRIGSQASNGFAAADVERSSLVICGKAFADTTAVKNALAALAAPVIFAREGLPLSARLLVSGDSVILLFAPEDTIKKCAELCKSLVSVDTGVVLSSHGTAPFFQTKDSAASNLRKKPSSVIFATADSTGVFPLMSKLSPGQAAYHFLAGYQEGKFVPAYIKGPSPIDLLELAKALFLQLIENEIPSFLINVSDSGEHITGKEFMELVESTFSGKLSDSKPNASDAKVANLKGKYKSFLSRKFHDLPEEFFF</sequence>
<evidence type="ECO:0000256" key="1">
    <source>
        <dbReference type="ARBA" id="ARBA00004742"/>
    </source>
</evidence>
<dbReference type="EC" id="4.1.1.49" evidence="3"/>
<dbReference type="InterPro" id="IPR013035">
    <property type="entry name" value="PEP_carboxykinase_C"/>
</dbReference>
<reference evidence="8 9" key="1">
    <citation type="journal article" date="2019" name="Nat. Plants">
        <title>Genome sequencing of Musa balbisiana reveals subgenome evolution and function divergence in polyploid bananas.</title>
        <authorList>
            <person name="Yao X."/>
        </authorList>
    </citation>
    <scope>NUCLEOTIDE SEQUENCE [LARGE SCALE GENOMIC DNA]</scope>
    <source>
        <strain evidence="9">cv. DH-PKW</strain>
        <tissue evidence="8">Leaves</tissue>
    </source>
</reference>
<gene>
    <name evidence="8" type="ORF">C4D60_Mb05t14380</name>
</gene>